<evidence type="ECO:0000256" key="5">
    <source>
        <dbReference type="SAM" id="SignalP"/>
    </source>
</evidence>
<protein>
    <submittedName>
        <fullName evidence="7">CxxC motif-containing protein, DUF1111 family</fullName>
    </submittedName>
</protein>
<keyword evidence="2 4" id="KW-0479">Metal-binding</keyword>
<organism evidence="7 8">
    <name type="scientific">Neptunomonas qingdaonensis</name>
    <dbReference type="NCBI Taxonomy" id="1045558"/>
    <lineage>
        <taxon>Bacteria</taxon>
        <taxon>Pseudomonadati</taxon>
        <taxon>Pseudomonadota</taxon>
        <taxon>Gammaproteobacteria</taxon>
        <taxon>Oceanospirillales</taxon>
        <taxon>Oceanospirillaceae</taxon>
        <taxon>Neptunomonas</taxon>
    </lineage>
</organism>
<proteinExistence type="predicted"/>
<dbReference type="Gene3D" id="1.10.760.10">
    <property type="entry name" value="Cytochrome c-like domain"/>
    <property type="match status" value="1"/>
</dbReference>
<dbReference type="EMBL" id="FOOU01000001">
    <property type="protein sequence ID" value="SFF79458.1"/>
    <property type="molecule type" value="Genomic_DNA"/>
</dbReference>
<evidence type="ECO:0000256" key="4">
    <source>
        <dbReference type="PROSITE-ProRule" id="PRU00433"/>
    </source>
</evidence>
<evidence type="ECO:0000256" key="3">
    <source>
        <dbReference type="ARBA" id="ARBA00023004"/>
    </source>
</evidence>
<dbReference type="Pfam" id="PF06537">
    <property type="entry name" value="DHOR"/>
    <property type="match status" value="1"/>
</dbReference>
<dbReference type="GO" id="GO:0004130">
    <property type="term" value="F:cytochrome-c peroxidase activity"/>
    <property type="evidence" value="ECO:0007669"/>
    <property type="project" value="TreeGrafter"/>
</dbReference>
<evidence type="ECO:0000313" key="8">
    <source>
        <dbReference type="Proteomes" id="UP000198623"/>
    </source>
</evidence>
<dbReference type="GO" id="GO:0020037">
    <property type="term" value="F:heme binding"/>
    <property type="evidence" value="ECO:0007669"/>
    <property type="project" value="InterPro"/>
</dbReference>
<keyword evidence="3 4" id="KW-0408">Iron</keyword>
<gene>
    <name evidence="7" type="ORF">SAMN05216175_10178</name>
</gene>
<dbReference type="InterPro" id="IPR009056">
    <property type="entry name" value="Cyt_c-like_dom"/>
</dbReference>
<dbReference type="Proteomes" id="UP000198623">
    <property type="component" value="Unassembled WGS sequence"/>
</dbReference>
<dbReference type="GO" id="GO:0009055">
    <property type="term" value="F:electron transfer activity"/>
    <property type="evidence" value="ECO:0007669"/>
    <property type="project" value="InterPro"/>
</dbReference>
<dbReference type="PANTHER" id="PTHR30600:SF4">
    <property type="entry name" value="CYTOCHROME C DOMAIN-CONTAINING PROTEIN"/>
    <property type="match status" value="1"/>
</dbReference>
<evidence type="ECO:0000256" key="1">
    <source>
        <dbReference type="ARBA" id="ARBA00022617"/>
    </source>
</evidence>
<dbReference type="PANTHER" id="PTHR30600">
    <property type="entry name" value="CYTOCHROME C PEROXIDASE-RELATED"/>
    <property type="match status" value="1"/>
</dbReference>
<evidence type="ECO:0000313" key="7">
    <source>
        <dbReference type="EMBL" id="SFF79458.1"/>
    </source>
</evidence>
<dbReference type="RefSeq" id="WP_090722993.1">
    <property type="nucleotide sequence ID" value="NZ_FOOU01000001.1"/>
</dbReference>
<dbReference type="PROSITE" id="PS51007">
    <property type="entry name" value="CYTC"/>
    <property type="match status" value="1"/>
</dbReference>
<keyword evidence="8" id="KW-1185">Reference proteome</keyword>
<dbReference type="STRING" id="1045558.SAMN05216175_10178"/>
<reference evidence="8" key="1">
    <citation type="submission" date="2016-10" db="EMBL/GenBank/DDBJ databases">
        <authorList>
            <person name="Varghese N."/>
            <person name="Submissions S."/>
        </authorList>
    </citation>
    <scope>NUCLEOTIDE SEQUENCE [LARGE SCALE GENOMIC DNA]</scope>
    <source>
        <strain evidence="8">CGMCC 1.10971</strain>
    </source>
</reference>
<keyword evidence="1 4" id="KW-0349">Heme</keyword>
<dbReference type="InterPro" id="IPR036909">
    <property type="entry name" value="Cyt_c-like_dom_sf"/>
</dbReference>
<evidence type="ECO:0000256" key="2">
    <source>
        <dbReference type="ARBA" id="ARBA00022723"/>
    </source>
</evidence>
<dbReference type="OrthoDB" id="9805202at2"/>
<dbReference type="InterPro" id="IPR010538">
    <property type="entry name" value="DHOR"/>
</dbReference>
<keyword evidence="5" id="KW-0732">Signal</keyword>
<sequence>MKNLFFLAVSIVAIAALTATLASQHWLFSQAYASEQQPEPVSEQEALPVTLSAPWNAFSSSFLLPAEHLSSDERMSFALGSSLFSKIWVSSPSSTTASDGLGPLFNARSCHSCHIRNGRGRPTTTHDSADAAISMILRLSIPAQTQQPTMQAPGQQSVLPEPVYGTQLQDFSVQGIAAEGRIKVRYTELPVSPLAGEKTATISLRTPEYDIKQLSYGPLHPDTRMSARVAPPIIGLGLLEAIPEAVILASEDPDDLDNDGISGRVNRVWDMQRQNLSIGRFGWKAGHPMLQQQNASALHADIGISSPMFPDGSGDCTAAQTHCQMLPNGNSTHLDNAEASAQMLDLFTFYTRNLAVPGRRNVNAPEVIRGEKLFTAIGCQRCHTPAYIINNGSSESPLKQTISPYTDLLLHDMGEGLADNRDEFLATGREWRTAPLWGIGLTKSVSGHTQFLHDGRARNLAEAIIWHGGEADASKKLFMQLSPQNRHALISFLESL</sequence>
<feature type="signal peptide" evidence="5">
    <location>
        <begin position="1"/>
        <end position="15"/>
    </location>
</feature>
<name>A0A1I2LLQ6_9GAMM</name>
<dbReference type="InterPro" id="IPR051395">
    <property type="entry name" value="Cytochrome_c_Peroxidase/MauG"/>
</dbReference>
<dbReference type="PIRSF" id="PIRSF028099">
    <property type="entry name" value="DUF1111"/>
    <property type="match status" value="1"/>
</dbReference>
<feature type="chain" id="PRO_5013153530" evidence="5">
    <location>
        <begin position="16"/>
        <end position="496"/>
    </location>
</feature>
<accession>A0A1I2LLQ6</accession>
<dbReference type="AlphaFoldDB" id="A0A1I2LLQ6"/>
<evidence type="ECO:0000259" key="6">
    <source>
        <dbReference type="PROSITE" id="PS51007"/>
    </source>
</evidence>
<dbReference type="GO" id="GO:0046872">
    <property type="term" value="F:metal ion binding"/>
    <property type="evidence" value="ECO:0007669"/>
    <property type="project" value="UniProtKB-KW"/>
</dbReference>
<dbReference type="SUPFAM" id="SSF46626">
    <property type="entry name" value="Cytochrome c"/>
    <property type="match status" value="1"/>
</dbReference>
<feature type="domain" description="Cytochrome c" evidence="6">
    <location>
        <begin position="365"/>
        <end position="496"/>
    </location>
</feature>